<keyword evidence="3" id="KW-1185">Reference proteome</keyword>
<protein>
    <submittedName>
        <fullName evidence="2">PqqD family protein, HPr-rel-A system</fullName>
    </submittedName>
</protein>
<dbReference type="Proteomes" id="UP000601736">
    <property type="component" value="Unassembled WGS sequence"/>
</dbReference>
<dbReference type="AlphaFoldDB" id="A0A1I4QB33"/>
<sequence>MFWRSTDFTSLLIEEWEEEFIVFQPTSGKTHFLNKLGMQLLLELDKYHQSAYSEDQICQCLLDRFQLQSAPHFLEQVKKTLRRFEELGLVEQVKRDPVSAR</sequence>
<accession>A0A1I4QB33</accession>
<name>A0A1I4QB33_9PROT</name>
<dbReference type="Proteomes" id="UP000199561">
    <property type="component" value="Unassembled WGS sequence"/>
</dbReference>
<organism evidence="2 3">
    <name type="scientific">Nitrosomonas nitrosa</name>
    <dbReference type="NCBI Taxonomy" id="52442"/>
    <lineage>
        <taxon>Bacteria</taxon>
        <taxon>Pseudomonadati</taxon>
        <taxon>Pseudomonadota</taxon>
        <taxon>Betaproteobacteria</taxon>
        <taxon>Nitrosomonadales</taxon>
        <taxon>Nitrosomonadaceae</taxon>
        <taxon>Nitrosomonas</taxon>
    </lineage>
</organism>
<proteinExistence type="predicted"/>
<evidence type="ECO:0000313" key="1">
    <source>
        <dbReference type="EMBL" id="CAE6501059.1"/>
    </source>
</evidence>
<evidence type="ECO:0000313" key="3">
    <source>
        <dbReference type="Proteomes" id="UP000199561"/>
    </source>
</evidence>
<dbReference type="EMBL" id="FOUF01000014">
    <property type="protein sequence ID" value="SFM36830.1"/>
    <property type="molecule type" value="Genomic_DNA"/>
</dbReference>
<gene>
    <name evidence="1" type="ORF">NMYAN_20028</name>
    <name evidence="2" type="ORF">SAMN05421880_11438</name>
</gene>
<dbReference type="STRING" id="52442.SAMN05421880_11438"/>
<evidence type="ECO:0000313" key="2">
    <source>
        <dbReference type="EMBL" id="SFM36830.1"/>
    </source>
</evidence>
<dbReference type="NCBIfam" id="TIGR04353">
    <property type="entry name" value="PqqD_rel_X"/>
    <property type="match status" value="1"/>
</dbReference>
<dbReference type="OrthoDB" id="8547634at2"/>
<reference evidence="2 3" key="1">
    <citation type="submission" date="2016-10" db="EMBL/GenBank/DDBJ databases">
        <authorList>
            <person name="de Groot N.N."/>
        </authorList>
    </citation>
    <scope>NUCLEOTIDE SEQUENCE [LARGE SCALE GENOMIC DNA]</scope>
    <source>
        <strain evidence="2 3">Nm146</strain>
    </source>
</reference>
<dbReference type="RefSeq" id="WP_090668869.1">
    <property type="nucleotide sequence ID" value="NZ_CAJNAP010000012.1"/>
</dbReference>
<dbReference type="EMBL" id="CAJNAP010000012">
    <property type="protein sequence ID" value="CAE6501059.1"/>
    <property type="molecule type" value="Genomic_DNA"/>
</dbReference>
<dbReference type="InterPro" id="IPR027599">
    <property type="entry name" value="PqqD-rel_X"/>
</dbReference>
<reference evidence="1" key="2">
    <citation type="submission" date="2021-02" db="EMBL/GenBank/DDBJ databases">
        <authorList>
            <person name="Han P."/>
        </authorList>
    </citation>
    <scope>NUCLEOTIDE SEQUENCE</scope>
    <source>
        <strain evidence="1">Nitrosomonas nitrosa 18-3D</strain>
    </source>
</reference>